<dbReference type="AlphaFoldDB" id="A0AAE2ZQH6"/>
<sequence>MLFEMVGQNYFEIVLRDGDGSAYYGDWLAGSQPVEVTDEIINGFRVIFTGQGDEKVRHEYEPGSGYGPIYGTSAIPLASAKRMLNRKAS</sequence>
<evidence type="ECO:0000313" key="1">
    <source>
        <dbReference type="EMBL" id="MBW8640286.1"/>
    </source>
</evidence>
<proteinExistence type="predicted"/>
<dbReference type="EMBL" id="JAICBX010000005">
    <property type="protein sequence ID" value="MBW8640286.1"/>
    <property type="molecule type" value="Genomic_DNA"/>
</dbReference>
<dbReference type="Proteomes" id="UP001196509">
    <property type="component" value="Unassembled WGS sequence"/>
</dbReference>
<accession>A0AAE2ZQH6</accession>
<reference evidence="1" key="1">
    <citation type="submission" date="2021-08" db="EMBL/GenBank/DDBJ databases">
        <title>Hoeflea bacterium WL0058 sp. nov., isolated from the sediment.</title>
        <authorList>
            <person name="Wang L."/>
            <person name="Zhang D."/>
        </authorList>
    </citation>
    <scope>NUCLEOTIDE SEQUENCE</scope>
    <source>
        <strain evidence="1">WL0058</strain>
    </source>
</reference>
<keyword evidence="2" id="KW-1185">Reference proteome</keyword>
<organism evidence="1 2">
    <name type="scientific">Flavimaribacter sediminis</name>
    <dbReference type="NCBI Taxonomy" id="2865987"/>
    <lineage>
        <taxon>Bacteria</taxon>
        <taxon>Pseudomonadati</taxon>
        <taxon>Pseudomonadota</taxon>
        <taxon>Alphaproteobacteria</taxon>
        <taxon>Hyphomicrobiales</taxon>
        <taxon>Rhizobiaceae</taxon>
        <taxon>Flavimaribacter</taxon>
    </lineage>
</organism>
<dbReference type="RefSeq" id="WP_220230991.1">
    <property type="nucleotide sequence ID" value="NZ_JAICBX010000005.1"/>
</dbReference>
<evidence type="ECO:0000313" key="2">
    <source>
        <dbReference type="Proteomes" id="UP001196509"/>
    </source>
</evidence>
<name>A0AAE2ZQH6_9HYPH</name>
<comment type="caution">
    <text evidence="1">The sequence shown here is derived from an EMBL/GenBank/DDBJ whole genome shotgun (WGS) entry which is preliminary data.</text>
</comment>
<protein>
    <submittedName>
        <fullName evidence="1">Uncharacterized protein</fullName>
    </submittedName>
</protein>
<gene>
    <name evidence="1" type="ORF">K1W69_24040</name>
</gene>